<feature type="compositionally biased region" description="Low complexity" evidence="2">
    <location>
        <begin position="247"/>
        <end position="265"/>
    </location>
</feature>
<gene>
    <name evidence="3" type="ORF">PSNMU_V1.4_AUG-EV-PASAV3_0102690</name>
</gene>
<accession>A0A448ZME7</accession>
<dbReference type="Gene3D" id="1.10.287.110">
    <property type="entry name" value="DnaJ domain"/>
    <property type="match status" value="1"/>
</dbReference>
<reference evidence="3 4" key="1">
    <citation type="submission" date="2019-01" db="EMBL/GenBank/DDBJ databases">
        <authorList>
            <person name="Ferrante I. M."/>
        </authorList>
    </citation>
    <scope>NUCLEOTIDE SEQUENCE [LARGE SCALE GENOMIC DNA]</scope>
    <source>
        <strain evidence="3 4">B856</strain>
    </source>
</reference>
<dbReference type="GO" id="GO:0030276">
    <property type="term" value="F:clathrin binding"/>
    <property type="evidence" value="ECO:0007669"/>
    <property type="project" value="TreeGrafter"/>
</dbReference>
<protein>
    <recommendedName>
        <fullName evidence="5">J domain-containing protein</fullName>
    </recommendedName>
</protein>
<dbReference type="GO" id="GO:0072318">
    <property type="term" value="P:clathrin coat disassembly"/>
    <property type="evidence" value="ECO:0007669"/>
    <property type="project" value="TreeGrafter"/>
</dbReference>
<dbReference type="EMBL" id="CAACVS010000531">
    <property type="protein sequence ID" value="VEU43220.1"/>
    <property type="molecule type" value="Genomic_DNA"/>
</dbReference>
<dbReference type="PANTHER" id="PTHR23172">
    <property type="entry name" value="AUXILIN/CYCLIN G-ASSOCIATED KINASE-RELATED"/>
    <property type="match status" value="1"/>
</dbReference>
<feature type="compositionally biased region" description="Basic and acidic residues" evidence="2">
    <location>
        <begin position="274"/>
        <end position="290"/>
    </location>
</feature>
<evidence type="ECO:0000313" key="4">
    <source>
        <dbReference type="Proteomes" id="UP000291116"/>
    </source>
</evidence>
<sequence>MSRNGYHPGGRGDSVMVLYKIINSESDRAGGLYNCFQMAYGSGPTLNSIKQHCVAAHSLSTLGPEGFHFRVMMEDKPNATGERSFSWWDIQDGSAKLPVKETSQHELRKLLFPSKSSGSGGSTTDSATKAAKGAFKMMGKAMASAIGDEGGAESHGPPVSVIVVKMLDLNKIHDDYNRKHGGAPPAGPPPRARRPAPKARTPVAASRAAAPQSRARPPQRATPAAGQPRGRPAPAPAAANLMDFGDAPSAAPARRAVHHAPSAMPAAPPPNETRAQRLKREQEARMKQNNRVWDDVDQRWVEKPAAGAARSGAAAAAARPKKKEVGVKLDMSNAAGKSAKVQQAMQKRVNEMNATRQKAVAEVKQREAEKKRMEDEEDAIRAQLEPKIKAWSEEHGKKKQLQALLGSLHTILWPGTKWKPISIGDILQPAKVKKFYFKATLVVHPDKTRDLPAEQRFLAKRIFDALTQAKTIWDESQAR</sequence>
<dbReference type="SUPFAM" id="SSF46565">
    <property type="entry name" value="Chaperone J-domain"/>
    <property type="match status" value="1"/>
</dbReference>
<organism evidence="3 4">
    <name type="scientific">Pseudo-nitzschia multistriata</name>
    <dbReference type="NCBI Taxonomy" id="183589"/>
    <lineage>
        <taxon>Eukaryota</taxon>
        <taxon>Sar</taxon>
        <taxon>Stramenopiles</taxon>
        <taxon>Ochrophyta</taxon>
        <taxon>Bacillariophyta</taxon>
        <taxon>Bacillariophyceae</taxon>
        <taxon>Bacillariophycidae</taxon>
        <taxon>Bacillariales</taxon>
        <taxon>Bacillariaceae</taxon>
        <taxon>Pseudo-nitzschia</taxon>
    </lineage>
</organism>
<evidence type="ECO:0000313" key="3">
    <source>
        <dbReference type="EMBL" id="VEU43220.1"/>
    </source>
</evidence>
<dbReference type="OrthoDB" id="1717591at2759"/>
<dbReference type="PANTHER" id="PTHR23172:SF19">
    <property type="entry name" value="J DOMAIN-CONTAINING PROTEIN"/>
    <property type="match status" value="1"/>
</dbReference>
<dbReference type="GO" id="GO:0072583">
    <property type="term" value="P:clathrin-dependent endocytosis"/>
    <property type="evidence" value="ECO:0007669"/>
    <property type="project" value="TreeGrafter"/>
</dbReference>
<dbReference type="InterPro" id="IPR036869">
    <property type="entry name" value="J_dom_sf"/>
</dbReference>
<dbReference type="Proteomes" id="UP000291116">
    <property type="component" value="Unassembled WGS sequence"/>
</dbReference>
<evidence type="ECO:0008006" key="5">
    <source>
        <dbReference type="Google" id="ProtNLM"/>
    </source>
</evidence>
<keyword evidence="1" id="KW-0175">Coiled coil</keyword>
<dbReference type="GO" id="GO:0005737">
    <property type="term" value="C:cytoplasm"/>
    <property type="evidence" value="ECO:0007669"/>
    <property type="project" value="TreeGrafter"/>
</dbReference>
<dbReference type="GO" id="GO:0031982">
    <property type="term" value="C:vesicle"/>
    <property type="evidence" value="ECO:0007669"/>
    <property type="project" value="TreeGrafter"/>
</dbReference>
<keyword evidence="4" id="KW-1185">Reference proteome</keyword>
<name>A0A448ZME7_9STRA</name>
<dbReference type="AlphaFoldDB" id="A0A448ZME7"/>
<feature type="coiled-coil region" evidence="1">
    <location>
        <begin position="349"/>
        <end position="383"/>
    </location>
</feature>
<feature type="compositionally biased region" description="Low complexity" evidence="2">
    <location>
        <begin position="198"/>
        <end position="239"/>
    </location>
</feature>
<evidence type="ECO:0000256" key="2">
    <source>
        <dbReference type="SAM" id="MobiDB-lite"/>
    </source>
</evidence>
<proteinExistence type="predicted"/>
<feature type="region of interest" description="Disordered" evidence="2">
    <location>
        <begin position="174"/>
        <end position="290"/>
    </location>
</feature>
<evidence type="ECO:0000256" key="1">
    <source>
        <dbReference type="SAM" id="Coils"/>
    </source>
</evidence>